<dbReference type="InterPro" id="IPR047794">
    <property type="entry name" value="C45_proenzyme-like"/>
</dbReference>
<sequence length="284" mass="31261">MADGSGVPFHELFLMALDDTLPKNFNASSKDKGPIGCTSLIINQPNAQLLGHTEDAMSETVNNYYIVAAHVMPGESELGGMFSAREEKFEALAYAGHLPGYASGHNHYGLVFSINTIFVSKPLKGKIPREFITRALLSSRADMNEILEILTNEGVGTADGFNVNIGFLNVPNESRVFHTVEVTPKTDSDKSEVHLTDFGVGNNSLHTNRLLHLKYPELDEAAYGSSLSRESRYKQMTANKTAASMQDMLEVLGNREDDPWPIFSDKSDARVSTINLGKRVIFYV</sequence>
<evidence type="ECO:0000259" key="1">
    <source>
        <dbReference type="Pfam" id="PF03417"/>
    </source>
</evidence>
<dbReference type="InterPro" id="IPR005079">
    <property type="entry name" value="Peptidase_C45_hydrolase"/>
</dbReference>
<organism evidence="2">
    <name type="scientific">Schizaphis graminum</name>
    <name type="common">Green bug aphid</name>
    <dbReference type="NCBI Taxonomy" id="13262"/>
    <lineage>
        <taxon>Eukaryota</taxon>
        <taxon>Metazoa</taxon>
        <taxon>Ecdysozoa</taxon>
        <taxon>Arthropoda</taxon>
        <taxon>Hexapoda</taxon>
        <taxon>Insecta</taxon>
        <taxon>Pterygota</taxon>
        <taxon>Neoptera</taxon>
        <taxon>Paraneoptera</taxon>
        <taxon>Hemiptera</taxon>
        <taxon>Sternorrhyncha</taxon>
        <taxon>Aphidomorpha</taxon>
        <taxon>Aphidoidea</taxon>
        <taxon>Aphididae</taxon>
        <taxon>Aphidini</taxon>
        <taxon>Schizaphis</taxon>
    </lineage>
</organism>
<dbReference type="PANTHER" id="PTHR34180:SF1">
    <property type="entry name" value="BETA-ALANYL-DOPAMINE_CARCININE HYDROLASE"/>
    <property type="match status" value="1"/>
</dbReference>
<accession>A0A2S2NY22</accession>
<feature type="domain" description="Peptidase C45 hydrolase" evidence="1">
    <location>
        <begin position="43"/>
        <end position="274"/>
    </location>
</feature>
<proteinExistence type="predicted"/>
<reference evidence="2" key="1">
    <citation type="submission" date="2018-04" db="EMBL/GenBank/DDBJ databases">
        <title>Transcriptome of Schizaphis graminum biotype I.</title>
        <authorList>
            <person name="Scully E.D."/>
            <person name="Geib S.M."/>
            <person name="Palmer N.A."/>
            <person name="Koch K."/>
            <person name="Bradshaw J."/>
            <person name="Heng-Moss T."/>
            <person name="Sarath G."/>
        </authorList>
    </citation>
    <scope>NUCLEOTIDE SEQUENCE</scope>
</reference>
<dbReference type="NCBIfam" id="NF040521">
    <property type="entry name" value="C45_proenzyme"/>
    <property type="match status" value="1"/>
</dbReference>
<dbReference type="EMBL" id="GGMR01009239">
    <property type="protein sequence ID" value="MBY21858.1"/>
    <property type="molecule type" value="Transcribed_RNA"/>
</dbReference>
<dbReference type="InterPro" id="IPR047801">
    <property type="entry name" value="Peptidase_C45"/>
</dbReference>
<name>A0A2S2NY22_SCHGA</name>
<evidence type="ECO:0000313" key="2">
    <source>
        <dbReference type="EMBL" id="MBY21858.1"/>
    </source>
</evidence>
<protein>
    <recommendedName>
        <fullName evidence="1">Peptidase C45 hydrolase domain-containing protein</fullName>
    </recommendedName>
</protein>
<gene>
    <name evidence="2" type="ORF">g.144213</name>
</gene>
<dbReference type="Gene3D" id="3.60.60.10">
    <property type="entry name" value="Penicillin V Acylase, Chain A"/>
    <property type="match status" value="1"/>
</dbReference>
<dbReference type="Pfam" id="PF03417">
    <property type="entry name" value="AAT"/>
    <property type="match status" value="1"/>
</dbReference>
<dbReference type="PANTHER" id="PTHR34180">
    <property type="entry name" value="PEPTIDASE C45"/>
    <property type="match status" value="1"/>
</dbReference>
<dbReference type="AlphaFoldDB" id="A0A2S2NY22"/>